<sequence>MPAKQCML</sequence>
<accession>A0A0E9W400</accession>
<name>A0A0E9W400_ANGAN</name>
<evidence type="ECO:0000313" key="1">
    <source>
        <dbReference type="EMBL" id="JAH84280.1"/>
    </source>
</evidence>
<dbReference type="EMBL" id="GBXM01024297">
    <property type="protein sequence ID" value="JAH84280.1"/>
    <property type="molecule type" value="Transcribed_RNA"/>
</dbReference>
<reference evidence="1" key="2">
    <citation type="journal article" date="2015" name="Fish Shellfish Immunol.">
        <title>Early steps in the European eel (Anguilla anguilla)-Vibrio vulnificus interaction in the gills: Role of the RtxA13 toxin.</title>
        <authorList>
            <person name="Callol A."/>
            <person name="Pajuelo D."/>
            <person name="Ebbesson L."/>
            <person name="Teles M."/>
            <person name="MacKenzie S."/>
            <person name="Amaro C."/>
        </authorList>
    </citation>
    <scope>NUCLEOTIDE SEQUENCE</scope>
</reference>
<organism evidence="1">
    <name type="scientific">Anguilla anguilla</name>
    <name type="common">European freshwater eel</name>
    <name type="synonym">Muraena anguilla</name>
    <dbReference type="NCBI Taxonomy" id="7936"/>
    <lineage>
        <taxon>Eukaryota</taxon>
        <taxon>Metazoa</taxon>
        <taxon>Chordata</taxon>
        <taxon>Craniata</taxon>
        <taxon>Vertebrata</taxon>
        <taxon>Euteleostomi</taxon>
        <taxon>Actinopterygii</taxon>
        <taxon>Neopterygii</taxon>
        <taxon>Teleostei</taxon>
        <taxon>Anguilliformes</taxon>
        <taxon>Anguillidae</taxon>
        <taxon>Anguilla</taxon>
    </lineage>
</organism>
<protein>
    <submittedName>
        <fullName evidence="1">Uncharacterized protein</fullName>
    </submittedName>
</protein>
<reference evidence="1" key="1">
    <citation type="submission" date="2014-11" db="EMBL/GenBank/DDBJ databases">
        <authorList>
            <person name="Amaro Gonzalez C."/>
        </authorList>
    </citation>
    <scope>NUCLEOTIDE SEQUENCE</scope>
</reference>
<proteinExistence type="predicted"/>